<dbReference type="EMBL" id="MU863642">
    <property type="protein sequence ID" value="KAK4100238.1"/>
    <property type="molecule type" value="Genomic_DNA"/>
</dbReference>
<dbReference type="SUPFAM" id="SSF52799">
    <property type="entry name" value="(Phosphotyrosine protein) phosphatases II"/>
    <property type="match status" value="1"/>
</dbReference>
<dbReference type="Gene3D" id="3.90.190.10">
    <property type="entry name" value="Protein tyrosine phosphatase superfamily"/>
    <property type="match status" value="1"/>
</dbReference>
<keyword evidence="5" id="KW-1185">Reference proteome</keyword>
<dbReference type="GO" id="GO:0140096">
    <property type="term" value="F:catalytic activity, acting on a protein"/>
    <property type="evidence" value="ECO:0007669"/>
    <property type="project" value="UniProtKB-ARBA"/>
</dbReference>
<feature type="compositionally biased region" description="Pro residues" evidence="2">
    <location>
        <begin position="28"/>
        <end position="47"/>
    </location>
</feature>
<dbReference type="InterPro" id="IPR020422">
    <property type="entry name" value="TYR_PHOSPHATASE_DUAL_dom"/>
</dbReference>
<evidence type="ECO:0000313" key="4">
    <source>
        <dbReference type="EMBL" id="KAK4100238.1"/>
    </source>
</evidence>
<evidence type="ECO:0000259" key="3">
    <source>
        <dbReference type="PROSITE" id="PS50056"/>
    </source>
</evidence>
<comment type="similarity">
    <text evidence="1">Belongs to the protein-tyrosine phosphatase family. Non-receptor class subfamily.</text>
</comment>
<dbReference type="PANTHER" id="PTHR46588">
    <property type="entry name" value="SERINE/THREONINE/TYROSINE-INTERACTING PROTEIN"/>
    <property type="match status" value="1"/>
</dbReference>
<dbReference type="GO" id="GO:0070372">
    <property type="term" value="P:regulation of ERK1 and ERK2 cascade"/>
    <property type="evidence" value="ECO:0007669"/>
    <property type="project" value="TreeGrafter"/>
</dbReference>
<proteinExistence type="inferred from homology"/>
<evidence type="ECO:0000256" key="2">
    <source>
        <dbReference type="SAM" id="MobiDB-lite"/>
    </source>
</evidence>
<protein>
    <submittedName>
        <fullName evidence="4">Phosphatases II</fullName>
    </submittedName>
</protein>
<feature type="compositionally biased region" description="Polar residues" evidence="2">
    <location>
        <begin position="1"/>
        <end position="24"/>
    </location>
</feature>
<dbReference type="PANTHER" id="PTHR46588:SF1">
    <property type="entry name" value="SERINE_THREONINE_TYROSINE-INTERACTING PROTEIN"/>
    <property type="match status" value="1"/>
</dbReference>
<organism evidence="4 5">
    <name type="scientific">Parathielavia hyrcaniae</name>
    <dbReference type="NCBI Taxonomy" id="113614"/>
    <lineage>
        <taxon>Eukaryota</taxon>
        <taxon>Fungi</taxon>
        <taxon>Dikarya</taxon>
        <taxon>Ascomycota</taxon>
        <taxon>Pezizomycotina</taxon>
        <taxon>Sordariomycetes</taxon>
        <taxon>Sordariomycetidae</taxon>
        <taxon>Sordariales</taxon>
        <taxon>Chaetomiaceae</taxon>
        <taxon>Parathielavia</taxon>
    </lineage>
</organism>
<dbReference type="SMART" id="SM00195">
    <property type="entry name" value="DSPc"/>
    <property type="match status" value="1"/>
</dbReference>
<name>A0AAN6PYP7_9PEZI</name>
<dbReference type="GO" id="GO:0005737">
    <property type="term" value="C:cytoplasm"/>
    <property type="evidence" value="ECO:0007669"/>
    <property type="project" value="TreeGrafter"/>
</dbReference>
<dbReference type="Pfam" id="PF00782">
    <property type="entry name" value="DSPc"/>
    <property type="match status" value="1"/>
</dbReference>
<dbReference type="InterPro" id="IPR052449">
    <property type="entry name" value="STYX-Interacting_Phosphatase"/>
</dbReference>
<dbReference type="AlphaFoldDB" id="A0AAN6PYP7"/>
<feature type="region of interest" description="Disordered" evidence="2">
    <location>
        <begin position="1"/>
        <end position="86"/>
    </location>
</feature>
<feature type="domain" description="Tyrosine specific protein phosphatases" evidence="3">
    <location>
        <begin position="222"/>
        <end position="282"/>
    </location>
</feature>
<dbReference type="InterPro" id="IPR000387">
    <property type="entry name" value="Tyr_Pase_dom"/>
</dbReference>
<dbReference type="InterPro" id="IPR029021">
    <property type="entry name" value="Prot-tyrosine_phosphatase-like"/>
</dbReference>
<dbReference type="PROSITE" id="PS50056">
    <property type="entry name" value="TYR_PHOSPHATASE_2"/>
    <property type="match status" value="1"/>
</dbReference>
<accession>A0AAN6PYP7</accession>
<dbReference type="CDD" id="cd14498">
    <property type="entry name" value="DSP"/>
    <property type="match status" value="1"/>
</dbReference>
<reference evidence="4" key="1">
    <citation type="journal article" date="2023" name="Mol. Phylogenet. Evol.">
        <title>Genome-scale phylogeny and comparative genomics of the fungal order Sordariales.</title>
        <authorList>
            <person name="Hensen N."/>
            <person name="Bonometti L."/>
            <person name="Westerberg I."/>
            <person name="Brannstrom I.O."/>
            <person name="Guillou S."/>
            <person name="Cros-Aarteil S."/>
            <person name="Calhoun S."/>
            <person name="Haridas S."/>
            <person name="Kuo A."/>
            <person name="Mondo S."/>
            <person name="Pangilinan J."/>
            <person name="Riley R."/>
            <person name="LaButti K."/>
            <person name="Andreopoulos B."/>
            <person name="Lipzen A."/>
            <person name="Chen C."/>
            <person name="Yan M."/>
            <person name="Daum C."/>
            <person name="Ng V."/>
            <person name="Clum A."/>
            <person name="Steindorff A."/>
            <person name="Ohm R.A."/>
            <person name="Martin F."/>
            <person name="Silar P."/>
            <person name="Natvig D.O."/>
            <person name="Lalanne C."/>
            <person name="Gautier V."/>
            <person name="Ament-Velasquez S.L."/>
            <person name="Kruys A."/>
            <person name="Hutchinson M.I."/>
            <person name="Powell A.J."/>
            <person name="Barry K."/>
            <person name="Miller A.N."/>
            <person name="Grigoriev I.V."/>
            <person name="Debuchy R."/>
            <person name="Gladieux P."/>
            <person name="Hiltunen Thoren M."/>
            <person name="Johannesson H."/>
        </authorList>
    </citation>
    <scope>NUCLEOTIDE SEQUENCE</scope>
    <source>
        <strain evidence="4">CBS 757.83</strain>
    </source>
</reference>
<comment type="caution">
    <text evidence="4">The sequence shown here is derived from an EMBL/GenBank/DDBJ whole genome shotgun (WGS) entry which is preliminary data.</text>
</comment>
<evidence type="ECO:0000313" key="5">
    <source>
        <dbReference type="Proteomes" id="UP001305647"/>
    </source>
</evidence>
<reference evidence="4" key="2">
    <citation type="submission" date="2023-05" db="EMBL/GenBank/DDBJ databases">
        <authorList>
            <consortium name="Lawrence Berkeley National Laboratory"/>
            <person name="Steindorff A."/>
            <person name="Hensen N."/>
            <person name="Bonometti L."/>
            <person name="Westerberg I."/>
            <person name="Brannstrom I.O."/>
            <person name="Guillou S."/>
            <person name="Cros-Aarteil S."/>
            <person name="Calhoun S."/>
            <person name="Haridas S."/>
            <person name="Kuo A."/>
            <person name="Mondo S."/>
            <person name="Pangilinan J."/>
            <person name="Riley R."/>
            <person name="Labutti K."/>
            <person name="Andreopoulos B."/>
            <person name="Lipzen A."/>
            <person name="Chen C."/>
            <person name="Yanf M."/>
            <person name="Daum C."/>
            <person name="Ng V."/>
            <person name="Clum A."/>
            <person name="Ohm R."/>
            <person name="Martin F."/>
            <person name="Silar P."/>
            <person name="Natvig D."/>
            <person name="Lalanne C."/>
            <person name="Gautier V."/>
            <person name="Ament-Velasquez S.L."/>
            <person name="Kruys A."/>
            <person name="Hutchinson M.I."/>
            <person name="Powell A.J."/>
            <person name="Barry K."/>
            <person name="Miller A.N."/>
            <person name="Grigoriev I.V."/>
            <person name="Debuchy R."/>
            <person name="Gladieux P."/>
            <person name="Thoren M.H."/>
            <person name="Johannesson H."/>
        </authorList>
    </citation>
    <scope>NUCLEOTIDE SEQUENCE</scope>
    <source>
        <strain evidence="4">CBS 757.83</strain>
    </source>
</reference>
<evidence type="ECO:0000256" key="1">
    <source>
        <dbReference type="ARBA" id="ARBA00009649"/>
    </source>
</evidence>
<dbReference type="Proteomes" id="UP001305647">
    <property type="component" value="Unassembled WGS sequence"/>
</dbReference>
<dbReference type="InterPro" id="IPR000340">
    <property type="entry name" value="Dual-sp_phosphatase_cat-dom"/>
</dbReference>
<dbReference type="GO" id="GO:0062026">
    <property type="term" value="P:negative regulation of SCF-dependent proteasomal ubiquitin-dependent catabolic process"/>
    <property type="evidence" value="ECO:0007669"/>
    <property type="project" value="TreeGrafter"/>
</dbReference>
<gene>
    <name evidence="4" type="ORF">N658DRAFT_451434</name>
</gene>
<dbReference type="GO" id="GO:1990444">
    <property type="term" value="F:F-box domain binding"/>
    <property type="evidence" value="ECO:0007669"/>
    <property type="project" value="TreeGrafter"/>
</dbReference>
<feature type="compositionally biased region" description="Low complexity" evidence="2">
    <location>
        <begin position="57"/>
        <end position="79"/>
    </location>
</feature>
<sequence length="367" mass="39092">MNHSKPTPTNLLHDSLQPTVQPTGPYSSRPPSPPYIHVPPPIHPNLPNPYTGSRPHNSSFNTTSTTTTTTNPTTTTTTTAPGSNDIIMTIRPPPSAIHTTGLSELDLALLTRGFGPQSARDGASAWVYESRRRAQQVLDYLWLGPASAVKDRAFLAREGITMVLCARDARFAGSGVGAGGEGMLVAGAKRAVEGMGIEVDGVDVADGRELVGAFSVVVGRVNEHVLAVEKAAAAGGGGGRRGRVLVVCETGNDRSAAVVAAYLMAVYGLDTVQAVQFMQLQRFCVALGDDFKFQLQTYGDILRARGDVGLMGMQQQQRQGSEMVGGNVKRRIEQTMGEAEEGGQVDMMTEMDAERYAGRNFAPFVES</sequence>
<dbReference type="GO" id="GO:0005654">
    <property type="term" value="C:nucleoplasm"/>
    <property type="evidence" value="ECO:0007669"/>
    <property type="project" value="TreeGrafter"/>
</dbReference>